<evidence type="ECO:0000313" key="3">
    <source>
        <dbReference type="Proteomes" id="UP001595887"/>
    </source>
</evidence>
<evidence type="ECO:0000313" key="2">
    <source>
        <dbReference type="EMBL" id="MFC4292746.1"/>
    </source>
</evidence>
<organism evidence="2 3">
    <name type="scientific">Sphingorhabdus arenilitoris</name>
    <dbReference type="NCBI Taxonomy" id="1490041"/>
    <lineage>
        <taxon>Bacteria</taxon>
        <taxon>Pseudomonadati</taxon>
        <taxon>Pseudomonadota</taxon>
        <taxon>Alphaproteobacteria</taxon>
        <taxon>Sphingomonadales</taxon>
        <taxon>Sphingomonadaceae</taxon>
        <taxon>Sphingorhabdus</taxon>
    </lineage>
</organism>
<sequence length="60" mass="6107">MNEMKPKDNKMAGGIFVAAGLMGGAIIGIAYGQPSIGMVAGLAVGAAAALLVWFWDVARK</sequence>
<name>A0ABV8RHA6_9SPHN</name>
<dbReference type="RefSeq" id="WP_381423691.1">
    <property type="nucleotide sequence ID" value="NZ_JBHSDH010000013.1"/>
</dbReference>
<dbReference type="Proteomes" id="UP001595887">
    <property type="component" value="Unassembled WGS sequence"/>
</dbReference>
<proteinExistence type="predicted"/>
<keyword evidence="1" id="KW-0472">Membrane</keyword>
<evidence type="ECO:0008006" key="4">
    <source>
        <dbReference type="Google" id="ProtNLM"/>
    </source>
</evidence>
<feature type="transmembrane region" description="Helical" evidence="1">
    <location>
        <begin position="12"/>
        <end position="30"/>
    </location>
</feature>
<accession>A0ABV8RHA6</accession>
<keyword evidence="1" id="KW-1133">Transmembrane helix</keyword>
<gene>
    <name evidence="2" type="ORF">ACFOWX_10010</name>
</gene>
<comment type="caution">
    <text evidence="2">The sequence shown here is derived from an EMBL/GenBank/DDBJ whole genome shotgun (WGS) entry which is preliminary data.</text>
</comment>
<evidence type="ECO:0000256" key="1">
    <source>
        <dbReference type="SAM" id="Phobius"/>
    </source>
</evidence>
<feature type="transmembrane region" description="Helical" evidence="1">
    <location>
        <begin position="36"/>
        <end position="55"/>
    </location>
</feature>
<dbReference type="EMBL" id="JBHSDH010000013">
    <property type="protein sequence ID" value="MFC4292746.1"/>
    <property type="molecule type" value="Genomic_DNA"/>
</dbReference>
<keyword evidence="1" id="KW-0812">Transmembrane</keyword>
<keyword evidence="3" id="KW-1185">Reference proteome</keyword>
<protein>
    <recommendedName>
        <fullName evidence="4">Glycine zipper family protein</fullName>
    </recommendedName>
</protein>
<reference evidence="3" key="1">
    <citation type="journal article" date="2019" name="Int. J. Syst. Evol. Microbiol.">
        <title>The Global Catalogue of Microorganisms (GCM) 10K type strain sequencing project: providing services to taxonomists for standard genome sequencing and annotation.</title>
        <authorList>
            <consortium name="The Broad Institute Genomics Platform"/>
            <consortium name="The Broad Institute Genome Sequencing Center for Infectious Disease"/>
            <person name="Wu L."/>
            <person name="Ma J."/>
        </authorList>
    </citation>
    <scope>NUCLEOTIDE SEQUENCE [LARGE SCALE GENOMIC DNA]</scope>
    <source>
        <strain evidence="3">CECT 8531</strain>
    </source>
</reference>